<dbReference type="PANTHER" id="PTHR46733">
    <property type="entry name" value="26.5 KDA HEAT SHOCK PROTEIN, MITOCHONDRIAL"/>
    <property type="match status" value="1"/>
</dbReference>
<dbReference type="OrthoDB" id="1431247at2759"/>
<feature type="domain" description="SHSP" evidence="4">
    <location>
        <begin position="120"/>
        <end position="236"/>
    </location>
</feature>
<dbReference type="GO" id="GO:0009408">
    <property type="term" value="P:response to heat"/>
    <property type="evidence" value="ECO:0007669"/>
    <property type="project" value="InterPro"/>
</dbReference>
<dbReference type="Gene3D" id="2.60.40.790">
    <property type="match status" value="1"/>
</dbReference>
<name>A0A6A1W3J8_9ROSI</name>
<dbReference type="AlphaFoldDB" id="A0A6A1W3J8"/>
<dbReference type="PANTHER" id="PTHR46733:SF3">
    <property type="entry name" value="26.5 KDA HEAT SHOCK PROTEIN, MITOCHONDRIAL"/>
    <property type="match status" value="1"/>
</dbReference>
<accession>A0A6A1W3J8</accession>
<gene>
    <name evidence="5" type="ORF">CJ030_MR3G026577</name>
</gene>
<dbReference type="EMBL" id="RXIC02000021">
    <property type="protein sequence ID" value="KAB1218697.1"/>
    <property type="molecule type" value="Genomic_DNA"/>
</dbReference>
<proteinExistence type="inferred from homology"/>
<keyword evidence="1 5" id="KW-0346">Stress response</keyword>
<dbReference type="CDD" id="cd06464">
    <property type="entry name" value="ACD_sHsps-like"/>
    <property type="match status" value="1"/>
</dbReference>
<dbReference type="PROSITE" id="PS01031">
    <property type="entry name" value="SHSP"/>
    <property type="match status" value="1"/>
</dbReference>
<evidence type="ECO:0000313" key="5">
    <source>
        <dbReference type="EMBL" id="KAB1218697.1"/>
    </source>
</evidence>
<evidence type="ECO:0000256" key="1">
    <source>
        <dbReference type="ARBA" id="ARBA00023016"/>
    </source>
</evidence>
<dbReference type="InterPro" id="IPR002068">
    <property type="entry name" value="A-crystallin/Hsp20_dom"/>
</dbReference>
<dbReference type="InterPro" id="IPR044587">
    <property type="entry name" value="HSP21-like"/>
</dbReference>
<dbReference type="SUPFAM" id="SSF49764">
    <property type="entry name" value="HSP20-like chaperones"/>
    <property type="match status" value="1"/>
</dbReference>
<evidence type="ECO:0000256" key="2">
    <source>
        <dbReference type="PROSITE-ProRule" id="PRU00285"/>
    </source>
</evidence>
<comment type="caution">
    <text evidence="5">The sequence shown here is derived from an EMBL/GenBank/DDBJ whole genome shotgun (WGS) entry which is preliminary data.</text>
</comment>
<protein>
    <submittedName>
        <fullName evidence="5">26.5 kDa heat shock protein, mitochondrial</fullName>
    </submittedName>
</protein>
<comment type="similarity">
    <text evidence="2 3">Belongs to the small heat shock protein (HSP20) family.</text>
</comment>
<keyword evidence="6" id="KW-1185">Reference proteome</keyword>
<dbReference type="Proteomes" id="UP000516437">
    <property type="component" value="Chromosome 3"/>
</dbReference>
<sequence length="236" mass="26652">MALARFALKSLQQRALASSYSASFLGQGVNERSVSGVQRQRSGDEIVRRFTAAAGDKVAGETSDHRKEVAVSEGRDKKSRLFPRRNRKRWFWRNKDRDFTPAHYGLGNALMQATQNINRLFENLNITPWSLSGRVKETNDCYMLRFEVPGLSKEELKVTIDDGVLTITGEHKEGADEDSDDEFWTAKSYGFYHASLVLPDDAKADDVKAELKNGVLTVIIPRTEKPEKDVKEVKVE</sequence>
<organism evidence="5 6">
    <name type="scientific">Morella rubra</name>
    <name type="common">Chinese bayberry</name>
    <dbReference type="NCBI Taxonomy" id="262757"/>
    <lineage>
        <taxon>Eukaryota</taxon>
        <taxon>Viridiplantae</taxon>
        <taxon>Streptophyta</taxon>
        <taxon>Embryophyta</taxon>
        <taxon>Tracheophyta</taxon>
        <taxon>Spermatophyta</taxon>
        <taxon>Magnoliopsida</taxon>
        <taxon>eudicotyledons</taxon>
        <taxon>Gunneridae</taxon>
        <taxon>Pentapetalae</taxon>
        <taxon>rosids</taxon>
        <taxon>fabids</taxon>
        <taxon>Fagales</taxon>
        <taxon>Myricaceae</taxon>
        <taxon>Morella</taxon>
    </lineage>
</organism>
<evidence type="ECO:0000313" key="6">
    <source>
        <dbReference type="Proteomes" id="UP000516437"/>
    </source>
</evidence>
<evidence type="ECO:0000256" key="3">
    <source>
        <dbReference type="RuleBase" id="RU003616"/>
    </source>
</evidence>
<evidence type="ECO:0000259" key="4">
    <source>
        <dbReference type="PROSITE" id="PS01031"/>
    </source>
</evidence>
<dbReference type="InterPro" id="IPR008978">
    <property type="entry name" value="HSP20-like_chaperone"/>
</dbReference>
<reference evidence="5 6" key="1">
    <citation type="journal article" date="2019" name="Plant Biotechnol. J.">
        <title>The red bayberry genome and genetic basis of sex determination.</title>
        <authorList>
            <person name="Jia H.M."/>
            <person name="Jia H.J."/>
            <person name="Cai Q.L."/>
            <person name="Wang Y."/>
            <person name="Zhao H.B."/>
            <person name="Yang W.F."/>
            <person name="Wang G.Y."/>
            <person name="Li Y.H."/>
            <person name="Zhan D.L."/>
            <person name="Shen Y.T."/>
            <person name="Niu Q.F."/>
            <person name="Chang L."/>
            <person name="Qiu J."/>
            <person name="Zhao L."/>
            <person name="Xie H.B."/>
            <person name="Fu W.Y."/>
            <person name="Jin J."/>
            <person name="Li X.W."/>
            <person name="Jiao Y."/>
            <person name="Zhou C.C."/>
            <person name="Tu T."/>
            <person name="Chai C.Y."/>
            <person name="Gao J.L."/>
            <person name="Fan L.J."/>
            <person name="van de Weg E."/>
            <person name="Wang J.Y."/>
            <person name="Gao Z.S."/>
        </authorList>
    </citation>
    <scope>NUCLEOTIDE SEQUENCE [LARGE SCALE GENOMIC DNA]</scope>
    <source>
        <tissue evidence="5">Leaves</tissue>
    </source>
</reference>
<dbReference type="Pfam" id="PF00011">
    <property type="entry name" value="HSP20"/>
    <property type="match status" value="1"/>
</dbReference>